<evidence type="ECO:0000259" key="1">
    <source>
        <dbReference type="Pfam" id="PF08239"/>
    </source>
</evidence>
<dbReference type="AlphaFoldDB" id="A0A840SDR4"/>
<dbReference type="EMBL" id="CP031517">
    <property type="protein sequence ID" value="QOS41084.1"/>
    <property type="molecule type" value="Genomic_DNA"/>
</dbReference>
<feature type="domain" description="SH3b" evidence="1">
    <location>
        <begin position="160"/>
        <end position="222"/>
    </location>
</feature>
<evidence type="ECO:0000313" key="3">
    <source>
        <dbReference type="EMBL" id="QOS41084.1"/>
    </source>
</evidence>
<keyword evidence="4" id="KW-1185">Reference proteome</keyword>
<dbReference type="InterPro" id="IPR003646">
    <property type="entry name" value="SH3-like_bac-type"/>
</dbReference>
<reference evidence="3 5" key="1">
    <citation type="submission" date="2018-08" db="EMBL/GenBank/DDBJ databases">
        <title>The first complete genome of Treponema rectale (CHPAT), a commensal spirochete of the bovine rectum.</title>
        <authorList>
            <person name="Staton G.J."/>
            <person name="Clegg S.R."/>
            <person name="Carter S.D."/>
            <person name="Radford A.D."/>
            <person name="Darby A."/>
            <person name="Hall N."/>
            <person name="Birtles R.J."/>
            <person name="Evans N.J."/>
        </authorList>
    </citation>
    <scope>NUCLEOTIDE SEQUENCE [LARGE SCALE GENOMIC DNA]</scope>
    <source>
        <strain evidence="3 5">CHPA</strain>
    </source>
</reference>
<accession>A0A840SDR4</accession>
<evidence type="ECO:0000313" key="5">
    <source>
        <dbReference type="Proteomes" id="UP000593591"/>
    </source>
</evidence>
<evidence type="ECO:0000313" key="2">
    <source>
        <dbReference type="EMBL" id="MBB5219004.1"/>
    </source>
</evidence>
<protein>
    <submittedName>
        <fullName evidence="3">SH3 domain-containing protein</fullName>
    </submittedName>
</protein>
<dbReference type="EMBL" id="JACHFR010000002">
    <property type="protein sequence ID" value="MBB5219004.1"/>
    <property type="molecule type" value="Genomic_DNA"/>
</dbReference>
<sequence length="225" mass="26657">MKKTLLLFFLFINSFFVFSYEKSSLYGSWIEKKDCQRVQDESDLIYLNYEGIKNIYDVTINFFIKNELFIFQKFGYGPVYIQACEKINDNTFKMTVVNNLEEEKAPAVNVVIQFINDDEILLKPEDEKSFYVWGNIKEIKLVRFSALADKNKNTGMINDSNVRLRLNPNLDCETWGNLQKGTKVIIKEKSENLFEIDGEKWYWFKVDADNFPDGWIYGKYLDFYN</sequence>
<gene>
    <name evidence="3" type="ORF">DYE49_11760</name>
    <name evidence="2" type="ORF">HNP77_001373</name>
</gene>
<proteinExistence type="predicted"/>
<reference evidence="2 4" key="2">
    <citation type="submission" date="2020-08" db="EMBL/GenBank/DDBJ databases">
        <title>Genomic Encyclopedia of Type Strains, Phase IV (KMG-IV): sequencing the most valuable type-strain genomes for metagenomic binning, comparative biology and taxonomic classification.</title>
        <authorList>
            <person name="Goeker M."/>
        </authorList>
    </citation>
    <scope>NUCLEOTIDE SEQUENCE [LARGE SCALE GENOMIC DNA]</scope>
    <source>
        <strain evidence="2 4">DSM 103679</strain>
    </source>
</reference>
<name>A0A840SDR4_9SPIR</name>
<organism evidence="2 4">
    <name type="scientific">Treponema rectale</name>
    <dbReference type="NCBI Taxonomy" id="744512"/>
    <lineage>
        <taxon>Bacteria</taxon>
        <taxon>Pseudomonadati</taxon>
        <taxon>Spirochaetota</taxon>
        <taxon>Spirochaetia</taxon>
        <taxon>Spirochaetales</taxon>
        <taxon>Treponemataceae</taxon>
        <taxon>Treponema</taxon>
    </lineage>
</organism>
<dbReference type="Proteomes" id="UP000578697">
    <property type="component" value="Unassembled WGS sequence"/>
</dbReference>
<dbReference type="KEGG" id="trc:DYE49_11760"/>
<dbReference type="Pfam" id="PF08239">
    <property type="entry name" value="SH3_3"/>
    <property type="match status" value="1"/>
</dbReference>
<evidence type="ECO:0000313" key="4">
    <source>
        <dbReference type="Proteomes" id="UP000578697"/>
    </source>
</evidence>
<dbReference type="Gene3D" id="2.30.30.40">
    <property type="entry name" value="SH3 Domains"/>
    <property type="match status" value="1"/>
</dbReference>
<dbReference type="Proteomes" id="UP000593591">
    <property type="component" value="Chromosome"/>
</dbReference>
<dbReference type="RefSeq" id="WP_184652441.1">
    <property type="nucleotide sequence ID" value="NZ_JACHFR010000002.1"/>
</dbReference>